<dbReference type="Gene3D" id="3.40.50.300">
    <property type="entry name" value="P-loop containing nucleotide triphosphate hydrolases"/>
    <property type="match status" value="1"/>
</dbReference>
<dbReference type="PANTHER" id="PTHR13308">
    <property type="entry name" value="NEDD4-BINDING PROTEIN 2-LIKE 1"/>
    <property type="match status" value="1"/>
</dbReference>
<dbReference type="Pfam" id="PF13671">
    <property type="entry name" value="AAA_33"/>
    <property type="match status" value="1"/>
</dbReference>
<dbReference type="AlphaFoldDB" id="W7QJ51"/>
<evidence type="ECO:0000313" key="1">
    <source>
        <dbReference type="EMBL" id="EWH08163.1"/>
    </source>
</evidence>
<dbReference type="RefSeq" id="WP_051480023.1">
    <property type="nucleotide sequence ID" value="NZ_ARZY01000063.1"/>
</dbReference>
<sequence length="146" mass="17330">MNQLKTKKLLKQIQHKAYPQLVLLRGLPGSGKSTLARKIVQLNPNFSHFEADQYFYSADKHYRFNPQYLPQAHQHCFEKTKAALLSGKSVVVANTFVRKWELKKYLQLAKKLRIHYIVFTCQGQWQSVHNVPEHVLQRMQQRWQRD</sequence>
<keyword evidence="2" id="KW-1185">Reference proteome</keyword>
<dbReference type="EMBL" id="ARZY01000063">
    <property type="protein sequence ID" value="EWH08163.1"/>
    <property type="molecule type" value="Genomic_DNA"/>
</dbReference>
<dbReference type="STRING" id="1328313.DS2_18750"/>
<dbReference type="PANTHER" id="PTHR13308:SF5">
    <property type="entry name" value="NEDD4-BINDING PROTEIN 2-LIKE 1"/>
    <property type="match status" value="1"/>
</dbReference>
<dbReference type="SUPFAM" id="SSF52540">
    <property type="entry name" value="P-loop containing nucleoside triphosphate hydrolases"/>
    <property type="match status" value="1"/>
</dbReference>
<dbReference type="Proteomes" id="UP000019276">
    <property type="component" value="Unassembled WGS sequence"/>
</dbReference>
<organism evidence="1 2">
    <name type="scientific">Catenovulum agarivorans DS-2</name>
    <dbReference type="NCBI Taxonomy" id="1328313"/>
    <lineage>
        <taxon>Bacteria</taxon>
        <taxon>Pseudomonadati</taxon>
        <taxon>Pseudomonadota</taxon>
        <taxon>Gammaproteobacteria</taxon>
        <taxon>Alteromonadales</taxon>
        <taxon>Alteromonadaceae</taxon>
        <taxon>Catenovulum</taxon>
    </lineage>
</organism>
<proteinExistence type="predicted"/>
<reference evidence="1 2" key="1">
    <citation type="journal article" date="2014" name="Genome Announc.">
        <title>Draft Genome Sequence of the Agar-Degrading Bacterium Catenovulum sp. Strain DS-2, Isolated from Intestines of Haliotis diversicolor.</title>
        <authorList>
            <person name="Shan D."/>
            <person name="Li X."/>
            <person name="Gu Z."/>
            <person name="Wei G."/>
            <person name="Gao Z."/>
            <person name="Shao Z."/>
        </authorList>
    </citation>
    <scope>NUCLEOTIDE SEQUENCE [LARGE SCALE GENOMIC DNA]</scope>
    <source>
        <strain evidence="1 2">DS-2</strain>
    </source>
</reference>
<dbReference type="PATRIC" id="fig|1328313.3.peg.3828"/>
<protein>
    <recommendedName>
        <fullName evidence="3">NEDD4-binding protein 2-like 1</fullName>
    </recommendedName>
</protein>
<dbReference type="OrthoDB" id="6182772at2"/>
<dbReference type="InterPro" id="IPR027417">
    <property type="entry name" value="P-loop_NTPase"/>
</dbReference>
<comment type="caution">
    <text evidence="1">The sequence shown here is derived from an EMBL/GenBank/DDBJ whole genome shotgun (WGS) entry which is preliminary data.</text>
</comment>
<dbReference type="eggNOG" id="COG0645">
    <property type="taxonomic scope" value="Bacteria"/>
</dbReference>
<name>W7QJ51_9ALTE</name>
<evidence type="ECO:0008006" key="3">
    <source>
        <dbReference type="Google" id="ProtNLM"/>
    </source>
</evidence>
<gene>
    <name evidence="1" type="ORF">DS2_18750</name>
</gene>
<evidence type="ECO:0000313" key="2">
    <source>
        <dbReference type="Proteomes" id="UP000019276"/>
    </source>
</evidence>
<dbReference type="InterPro" id="IPR026302">
    <property type="entry name" value="NEDD4-bd_p2"/>
</dbReference>
<accession>W7QJ51</accession>